<keyword evidence="2" id="KW-0489">Methyltransferase</keyword>
<protein>
    <submittedName>
        <fullName evidence="2">Methyltransferase</fullName>
    </submittedName>
</protein>
<keyword evidence="3" id="KW-1185">Reference proteome</keyword>
<reference evidence="2 3" key="1">
    <citation type="submission" date="2019-10" db="EMBL/GenBank/DDBJ databases">
        <title>Comparative genomics of sulfur disproportionating microorganisms.</title>
        <authorList>
            <person name="Ward L.M."/>
            <person name="Bertran E."/>
            <person name="Johnston D."/>
        </authorList>
    </citation>
    <scope>NUCLEOTIDE SEQUENCE [LARGE SCALE GENOMIC DNA]</scope>
    <source>
        <strain evidence="2 3">DSM 14055</strain>
    </source>
</reference>
<dbReference type="InterPro" id="IPR000257">
    <property type="entry name" value="Uroporphyrinogen_deCOase"/>
</dbReference>
<dbReference type="InterPro" id="IPR052024">
    <property type="entry name" value="Methanogen_methyltrans"/>
</dbReference>
<dbReference type="RefSeq" id="WP_152948445.1">
    <property type="nucleotide sequence ID" value="NZ_WHYR01000097.1"/>
</dbReference>
<organism evidence="2 3">
    <name type="scientific">Desulfofundulus thermobenzoicus</name>
    <dbReference type="NCBI Taxonomy" id="29376"/>
    <lineage>
        <taxon>Bacteria</taxon>
        <taxon>Bacillati</taxon>
        <taxon>Bacillota</taxon>
        <taxon>Clostridia</taxon>
        <taxon>Eubacteriales</taxon>
        <taxon>Peptococcaceae</taxon>
        <taxon>Desulfofundulus</taxon>
    </lineage>
</organism>
<dbReference type="PANTHER" id="PTHR47099">
    <property type="entry name" value="METHYLCOBAMIDE:COM METHYLTRANSFERASE MTBA"/>
    <property type="match status" value="1"/>
</dbReference>
<dbReference type="InterPro" id="IPR038071">
    <property type="entry name" value="UROD/MetE-like_sf"/>
</dbReference>
<evidence type="ECO:0000313" key="3">
    <source>
        <dbReference type="Proteomes" id="UP000441717"/>
    </source>
</evidence>
<dbReference type="PANTHER" id="PTHR47099:SF1">
    <property type="entry name" value="METHYLCOBAMIDE:COM METHYLTRANSFERASE MTBA"/>
    <property type="match status" value="1"/>
</dbReference>
<proteinExistence type="predicted"/>
<dbReference type="GO" id="GO:0004853">
    <property type="term" value="F:uroporphyrinogen decarboxylase activity"/>
    <property type="evidence" value="ECO:0007669"/>
    <property type="project" value="InterPro"/>
</dbReference>
<accession>A0A6N7IXV1</accession>
<comment type="caution">
    <text evidence="2">The sequence shown here is derived from an EMBL/GenBank/DDBJ whole genome shotgun (WGS) entry which is preliminary data.</text>
</comment>
<dbReference type="OrthoDB" id="8452307at2"/>
<gene>
    <name evidence="2" type="ORF">GFC01_17405</name>
</gene>
<feature type="domain" description="Uroporphyrinogen decarboxylase (URO-D)" evidence="1">
    <location>
        <begin position="3"/>
        <end position="338"/>
    </location>
</feature>
<name>A0A6N7IXV1_9FIRM</name>
<evidence type="ECO:0000259" key="1">
    <source>
        <dbReference type="Pfam" id="PF01208"/>
    </source>
</evidence>
<keyword evidence="2" id="KW-0808">Transferase</keyword>
<sequence>MKPRDRVLGLFEGKEVDRMACYSGMGNVTTAGLDQLGYKFASVHVDPVKMANSAATSYKLFGYECAVVPYDMCVEAEAMGCVMNAYEDVAHLLYPTIKEKLIHSPEEMTRVTVPGNIAERGRFPLVMEAISLLKKDIGDEVAIGSWFLGPFTLAGQLMDLNDLFKLVFKKPNEVNILLDRLADLVITMAARYRQAGADYITIREMGAPTDVLSPRSFKQVIKPHLEKIFKNIDSPKILHICGDTNLIIGLMNDCGADAISVETKNDLSRTRETIGPEPLVFGQVDGYNVLCNGKPEDVEKAVLASMEGGVDAVWPSCDIWPTAPLENLRTMVETVQKYGAEKWARRRV</sequence>
<dbReference type="EMBL" id="WHYR01000097">
    <property type="protein sequence ID" value="MQL53998.1"/>
    <property type="molecule type" value="Genomic_DNA"/>
</dbReference>
<dbReference type="AlphaFoldDB" id="A0A6N7IXV1"/>
<dbReference type="Gene3D" id="3.20.20.210">
    <property type="match status" value="1"/>
</dbReference>
<dbReference type="Proteomes" id="UP000441717">
    <property type="component" value="Unassembled WGS sequence"/>
</dbReference>
<dbReference type="GO" id="GO:0006779">
    <property type="term" value="P:porphyrin-containing compound biosynthetic process"/>
    <property type="evidence" value="ECO:0007669"/>
    <property type="project" value="InterPro"/>
</dbReference>
<evidence type="ECO:0000313" key="2">
    <source>
        <dbReference type="EMBL" id="MQL53998.1"/>
    </source>
</evidence>
<dbReference type="SUPFAM" id="SSF51726">
    <property type="entry name" value="UROD/MetE-like"/>
    <property type="match status" value="1"/>
</dbReference>
<dbReference type="GO" id="GO:0008168">
    <property type="term" value="F:methyltransferase activity"/>
    <property type="evidence" value="ECO:0007669"/>
    <property type="project" value="UniProtKB-KW"/>
</dbReference>
<dbReference type="NCBIfam" id="NF004889">
    <property type="entry name" value="PRK06252.1"/>
    <property type="match status" value="1"/>
</dbReference>
<dbReference type="Pfam" id="PF01208">
    <property type="entry name" value="URO-D"/>
    <property type="match status" value="1"/>
</dbReference>
<dbReference type="GO" id="GO:0032259">
    <property type="term" value="P:methylation"/>
    <property type="evidence" value="ECO:0007669"/>
    <property type="project" value="UniProtKB-KW"/>
</dbReference>